<gene>
    <name evidence="1" type="ORF">ACFFIX_06620</name>
</gene>
<evidence type="ECO:0000313" key="1">
    <source>
        <dbReference type="EMBL" id="MFC0271124.1"/>
    </source>
</evidence>
<dbReference type="CDD" id="cd08053">
    <property type="entry name" value="Yqbg"/>
    <property type="match status" value="1"/>
</dbReference>
<reference evidence="1 2" key="1">
    <citation type="submission" date="2024-09" db="EMBL/GenBank/DDBJ databases">
        <authorList>
            <person name="Sun Q."/>
            <person name="Mori K."/>
        </authorList>
    </citation>
    <scope>NUCLEOTIDE SEQUENCE [LARGE SCALE GENOMIC DNA]</scope>
    <source>
        <strain evidence="1 2">CCM 7228</strain>
    </source>
</reference>
<sequence length="126" mass="13982">MPYIDYTYYTNTFKGTSLTQEQFDRLVVRASDLVDMITSYVLHGVEFTQLAQLIQDNVKKATAAQIEYMDSLGGELTIHGGSPSSVSIGNFNYQDSGEGQQVISPIVINYLRPTGLLYKGVSVREC</sequence>
<keyword evidence="2" id="KW-1185">Reference proteome</keyword>
<dbReference type="InterPro" id="IPR013514">
    <property type="entry name" value="DUF3199_YqbG"/>
</dbReference>
<organism evidence="1 2">
    <name type="scientific">Metabacillus herbersteinensis</name>
    <dbReference type="NCBI Taxonomy" id="283816"/>
    <lineage>
        <taxon>Bacteria</taxon>
        <taxon>Bacillati</taxon>
        <taxon>Bacillota</taxon>
        <taxon>Bacilli</taxon>
        <taxon>Bacillales</taxon>
        <taxon>Bacillaceae</taxon>
        <taxon>Metabacillus</taxon>
    </lineage>
</organism>
<accession>A0ABV6GC15</accession>
<evidence type="ECO:0000313" key="2">
    <source>
        <dbReference type="Proteomes" id="UP001589854"/>
    </source>
</evidence>
<name>A0ABV6GC15_9BACI</name>
<comment type="caution">
    <text evidence="1">The sequence shown here is derived from an EMBL/GenBank/DDBJ whole genome shotgun (WGS) entry which is preliminary data.</text>
</comment>
<protein>
    <submittedName>
        <fullName evidence="1">Uncharacterized protein</fullName>
    </submittedName>
</protein>
<dbReference type="Proteomes" id="UP001589854">
    <property type="component" value="Unassembled WGS sequence"/>
</dbReference>
<dbReference type="EMBL" id="JBHLVO010000003">
    <property type="protein sequence ID" value="MFC0271124.1"/>
    <property type="molecule type" value="Genomic_DNA"/>
</dbReference>
<dbReference type="RefSeq" id="WP_378931829.1">
    <property type="nucleotide sequence ID" value="NZ_JBHLVO010000003.1"/>
</dbReference>
<proteinExistence type="predicted"/>